<organism evidence="2 3">
    <name type="scientific">Cadophora malorum</name>
    <dbReference type="NCBI Taxonomy" id="108018"/>
    <lineage>
        <taxon>Eukaryota</taxon>
        <taxon>Fungi</taxon>
        <taxon>Dikarya</taxon>
        <taxon>Ascomycota</taxon>
        <taxon>Pezizomycotina</taxon>
        <taxon>Leotiomycetes</taxon>
        <taxon>Helotiales</taxon>
        <taxon>Ploettnerulaceae</taxon>
        <taxon>Cadophora</taxon>
    </lineage>
</organism>
<dbReference type="OrthoDB" id="3512139at2759"/>
<protein>
    <submittedName>
        <fullName evidence="2">Uncharacterized protein</fullName>
    </submittedName>
</protein>
<reference evidence="2" key="1">
    <citation type="submission" date="2021-02" db="EMBL/GenBank/DDBJ databases">
        <title>Genome sequence Cadophora malorum strain M34.</title>
        <authorList>
            <person name="Stefanovic E."/>
            <person name="Vu D."/>
            <person name="Scully C."/>
            <person name="Dijksterhuis J."/>
            <person name="Roader J."/>
            <person name="Houbraken J."/>
        </authorList>
    </citation>
    <scope>NUCLEOTIDE SEQUENCE</scope>
    <source>
        <strain evidence="2">M34</strain>
    </source>
</reference>
<feature type="chain" id="PRO_5034349136" evidence="1">
    <location>
        <begin position="20"/>
        <end position="230"/>
    </location>
</feature>
<name>A0A8H7TDS8_9HELO</name>
<keyword evidence="1" id="KW-0732">Signal</keyword>
<keyword evidence="3" id="KW-1185">Reference proteome</keyword>
<sequence length="230" mass="26948">MHFIKTLTLASLVFTATLAAPSKDAPQIDRRVEKVQQVPPKNPQIYNWREEPWAHYVTTDSLNKLYPVDMKEVHIDHDDIITPSLPSDVKIPTPFLPTDDRRTKDLYWAAIAAYLAEVAKPPQQKDHELKQKWTDVQDFNEKTLCYYSTHAFNLRCSNKQDAKERRLKPNNFRKKYHKLKNKLINEMRVEGLVNFGRELTAYLNETGMVIEEPAWYPVPERKNETGSLRR</sequence>
<dbReference type="Proteomes" id="UP000664132">
    <property type="component" value="Unassembled WGS sequence"/>
</dbReference>
<feature type="signal peptide" evidence="1">
    <location>
        <begin position="1"/>
        <end position="19"/>
    </location>
</feature>
<dbReference type="EMBL" id="JAFJYH010000099">
    <property type="protein sequence ID" value="KAG4419719.1"/>
    <property type="molecule type" value="Genomic_DNA"/>
</dbReference>
<accession>A0A8H7TDS8</accession>
<evidence type="ECO:0000313" key="2">
    <source>
        <dbReference type="EMBL" id="KAG4419719.1"/>
    </source>
</evidence>
<comment type="caution">
    <text evidence="2">The sequence shown here is derived from an EMBL/GenBank/DDBJ whole genome shotgun (WGS) entry which is preliminary data.</text>
</comment>
<gene>
    <name evidence="2" type="ORF">IFR04_007126</name>
</gene>
<dbReference type="AlphaFoldDB" id="A0A8H7TDS8"/>
<proteinExistence type="predicted"/>
<evidence type="ECO:0000256" key="1">
    <source>
        <dbReference type="SAM" id="SignalP"/>
    </source>
</evidence>
<evidence type="ECO:0000313" key="3">
    <source>
        <dbReference type="Proteomes" id="UP000664132"/>
    </source>
</evidence>